<dbReference type="Pfam" id="PF02687">
    <property type="entry name" value="FtsX"/>
    <property type="match status" value="1"/>
</dbReference>
<feature type="transmembrane region" description="Helical" evidence="8">
    <location>
        <begin position="780"/>
        <end position="806"/>
    </location>
</feature>
<evidence type="ECO:0000256" key="2">
    <source>
        <dbReference type="ARBA" id="ARBA00022475"/>
    </source>
</evidence>
<protein>
    <recommendedName>
        <fullName evidence="9">ABC3 transporter permease C-terminal domain-containing protein</fullName>
    </recommendedName>
</protein>
<evidence type="ECO:0000256" key="5">
    <source>
        <dbReference type="ARBA" id="ARBA00023136"/>
    </source>
</evidence>
<evidence type="ECO:0000313" key="11">
    <source>
        <dbReference type="Proteomes" id="UP001501585"/>
    </source>
</evidence>
<dbReference type="PANTHER" id="PTHR30572">
    <property type="entry name" value="MEMBRANE COMPONENT OF TRANSPORTER-RELATED"/>
    <property type="match status" value="1"/>
</dbReference>
<feature type="region of interest" description="Disordered" evidence="7">
    <location>
        <begin position="220"/>
        <end position="242"/>
    </location>
</feature>
<feature type="transmembrane region" description="Helical" evidence="8">
    <location>
        <begin position="465"/>
        <end position="485"/>
    </location>
</feature>
<feature type="transmembrane region" description="Helical" evidence="8">
    <location>
        <begin position="727"/>
        <end position="750"/>
    </location>
</feature>
<dbReference type="EMBL" id="BAAAPC010000010">
    <property type="protein sequence ID" value="GAA1999049.1"/>
    <property type="molecule type" value="Genomic_DNA"/>
</dbReference>
<evidence type="ECO:0000313" key="10">
    <source>
        <dbReference type="EMBL" id="GAA1999049.1"/>
    </source>
</evidence>
<feature type="transmembrane region" description="Helical" evidence="8">
    <location>
        <begin position="391"/>
        <end position="410"/>
    </location>
</feature>
<feature type="transmembrane region" description="Helical" evidence="8">
    <location>
        <begin position="422"/>
        <end position="444"/>
    </location>
</feature>
<dbReference type="InterPro" id="IPR050250">
    <property type="entry name" value="Macrolide_Exporter_MacB"/>
</dbReference>
<sequence length="843" mass="87723">MRGRLTLLLAWRMLRSDGRRTLLGAALIALPVAVAALVQVLYSTGIPSPGEEKVEAMGSARALIHAASDAASTARLREALPQQARVVEASTGRVMVRTRSGTVSTSVMLLDASDPLTRGMLDVIEGSPPDSSGDVLVSRHFSRLREVEVGDDISTSTGATFTVTGLARDPADYDRDFLVGLPSDPDLAPFRQSNGPWLVAGLPTTMTEPDLTELLGPHGFSVDHRTPGPTPGAPPAAEDTTRDDDRAVLLFTALGLGEVGLLAAAVFTLAAQRRRRDLGLLAAVGARPAFLRRVVVTHGLLVAATGAASGAGLGVVAALASQPAGEALTGRSWGPPVIRVDQLAWIVALALLAGLCAAWLPARSAARQDPTAALRETGRPRGASVAPQWRAWLWPSLAVIGLALVVGGAAAKAVGLVGGGAVAYTIGLLGSCGLLMRALAGFAARLPVWARVALRGVARTPARSLPLVVAICAATAAAAAAGTFIHSADEHKARSYTPEIPPGQAMVEGLPTGRDSPLRQVAHALGGGQIIPITYAAQSGEDQEARLLLDNPSWRCARSQSIDHPVDRAKDCGSELGAGITPTEYVMVADEELLAARFADEANRARAERALKDGLVVLFDPALQRSPGRAALRAPAPARERDGSVELKAEVIVPEQPAKRLPPALISRSTLAEHGLVSTSPASALIVPERRPTPDQIDAARTATARYLGGDATFYIERGYHVRSLDYVLWLFMALGAATAVGTTAIAGALSASENDRDDAITVAVGARPRTIAAMSATRLVALASPATLLGLLGGSMPMVAALHVWGTWPPAVPWGPLVAVVAAVIVAAWLTGHGIRRGRPKW</sequence>
<keyword evidence="5 8" id="KW-0472">Membrane</keyword>
<comment type="subcellular location">
    <subcellularLocation>
        <location evidence="1">Cell membrane</location>
        <topology evidence="1">Multi-pass membrane protein</topology>
    </subcellularLocation>
</comment>
<dbReference type="Proteomes" id="UP001501585">
    <property type="component" value="Unassembled WGS sequence"/>
</dbReference>
<keyword evidence="4 8" id="KW-1133">Transmembrane helix</keyword>
<keyword evidence="2" id="KW-1003">Cell membrane</keyword>
<evidence type="ECO:0000256" key="7">
    <source>
        <dbReference type="SAM" id="MobiDB-lite"/>
    </source>
</evidence>
<comment type="similarity">
    <text evidence="6">Belongs to the ABC-4 integral membrane protein family.</text>
</comment>
<proteinExistence type="inferred from homology"/>
<evidence type="ECO:0000259" key="9">
    <source>
        <dbReference type="Pfam" id="PF02687"/>
    </source>
</evidence>
<accession>A0ABN2T589</accession>
<feature type="domain" description="ABC3 transporter permease C-terminal" evidence="9">
    <location>
        <begin position="254"/>
        <end position="370"/>
    </location>
</feature>
<reference evidence="10 11" key="1">
    <citation type="journal article" date="2019" name="Int. J. Syst. Evol. Microbiol.">
        <title>The Global Catalogue of Microorganisms (GCM) 10K type strain sequencing project: providing services to taxonomists for standard genome sequencing and annotation.</title>
        <authorList>
            <consortium name="The Broad Institute Genomics Platform"/>
            <consortium name="The Broad Institute Genome Sequencing Center for Infectious Disease"/>
            <person name="Wu L."/>
            <person name="Ma J."/>
        </authorList>
    </citation>
    <scope>NUCLEOTIDE SEQUENCE [LARGE SCALE GENOMIC DNA]</scope>
    <source>
        <strain evidence="10 11">JCM 15313</strain>
    </source>
</reference>
<dbReference type="InterPro" id="IPR003838">
    <property type="entry name" value="ABC3_permease_C"/>
</dbReference>
<organism evidence="10 11">
    <name type="scientific">Nocardiopsis rhodophaea</name>
    <dbReference type="NCBI Taxonomy" id="280238"/>
    <lineage>
        <taxon>Bacteria</taxon>
        <taxon>Bacillati</taxon>
        <taxon>Actinomycetota</taxon>
        <taxon>Actinomycetes</taxon>
        <taxon>Streptosporangiales</taxon>
        <taxon>Nocardiopsidaceae</taxon>
        <taxon>Nocardiopsis</taxon>
    </lineage>
</organism>
<keyword evidence="3 8" id="KW-0812">Transmembrane</keyword>
<comment type="caution">
    <text evidence="10">The sequence shown here is derived from an EMBL/GenBank/DDBJ whole genome shotgun (WGS) entry which is preliminary data.</text>
</comment>
<evidence type="ECO:0000256" key="1">
    <source>
        <dbReference type="ARBA" id="ARBA00004651"/>
    </source>
</evidence>
<keyword evidence="11" id="KW-1185">Reference proteome</keyword>
<gene>
    <name evidence="10" type="ORF">GCM10009799_27660</name>
</gene>
<feature type="transmembrane region" description="Helical" evidence="8">
    <location>
        <begin position="300"/>
        <end position="322"/>
    </location>
</feature>
<feature type="transmembrane region" description="Helical" evidence="8">
    <location>
        <begin position="812"/>
        <end position="833"/>
    </location>
</feature>
<evidence type="ECO:0000256" key="4">
    <source>
        <dbReference type="ARBA" id="ARBA00022989"/>
    </source>
</evidence>
<evidence type="ECO:0000256" key="8">
    <source>
        <dbReference type="SAM" id="Phobius"/>
    </source>
</evidence>
<evidence type="ECO:0000256" key="6">
    <source>
        <dbReference type="ARBA" id="ARBA00038076"/>
    </source>
</evidence>
<evidence type="ECO:0000256" key="3">
    <source>
        <dbReference type="ARBA" id="ARBA00022692"/>
    </source>
</evidence>
<feature type="transmembrane region" description="Helical" evidence="8">
    <location>
        <begin position="342"/>
        <end position="360"/>
    </location>
</feature>
<dbReference type="PANTHER" id="PTHR30572:SF4">
    <property type="entry name" value="ABC TRANSPORTER PERMEASE YTRF"/>
    <property type="match status" value="1"/>
</dbReference>
<feature type="transmembrane region" description="Helical" evidence="8">
    <location>
        <begin position="248"/>
        <end position="271"/>
    </location>
</feature>
<name>A0ABN2T589_9ACTN</name>